<keyword evidence="1" id="KW-0732">Signal</keyword>
<keyword evidence="3" id="KW-1185">Reference proteome</keyword>
<organism evidence="2 3">
    <name type="scientific">Pseudotabrizicola sediminis</name>
    <dbReference type="NCBI Taxonomy" id="2486418"/>
    <lineage>
        <taxon>Bacteria</taxon>
        <taxon>Pseudomonadati</taxon>
        <taxon>Pseudomonadota</taxon>
        <taxon>Alphaproteobacteria</taxon>
        <taxon>Rhodobacterales</taxon>
        <taxon>Paracoccaceae</taxon>
        <taxon>Pseudotabrizicola</taxon>
    </lineage>
</organism>
<sequence length="132" mass="13656">MSYGAAAALQTAIYALLTSAPALSGVLVVDAVPPSAAASTFVLIVPEEVLDQSDKSGDGAEHRIVVSVISEAAGFLTAKALASGVSECLTGATPTLSTGRVVSIQFLRAVARRLEDGDVRRIDLTFRVRVEI</sequence>
<dbReference type="EMBL" id="RPEM01000001">
    <property type="protein sequence ID" value="TGD45293.1"/>
    <property type="molecule type" value="Genomic_DNA"/>
</dbReference>
<dbReference type="InterPro" id="IPR021508">
    <property type="entry name" value="Gp17-like"/>
</dbReference>
<evidence type="ECO:0000313" key="2">
    <source>
        <dbReference type="EMBL" id="TGD45293.1"/>
    </source>
</evidence>
<feature type="chain" id="PRO_5047232643" evidence="1">
    <location>
        <begin position="25"/>
        <end position="132"/>
    </location>
</feature>
<evidence type="ECO:0000256" key="1">
    <source>
        <dbReference type="SAM" id="SignalP"/>
    </source>
</evidence>
<dbReference type="Pfam" id="PF11367">
    <property type="entry name" value="Tail_completion_gp17"/>
    <property type="match status" value="1"/>
</dbReference>
<name>A0ABY2KRD8_9RHOB</name>
<evidence type="ECO:0000313" key="3">
    <source>
        <dbReference type="Proteomes" id="UP000297741"/>
    </source>
</evidence>
<accession>A0ABY2KRD8</accession>
<dbReference type="InterPro" id="IPR053745">
    <property type="entry name" value="Viral_Tail_Comp_sf"/>
</dbReference>
<dbReference type="Proteomes" id="UP000297741">
    <property type="component" value="Unassembled WGS sequence"/>
</dbReference>
<reference evidence="2 3" key="1">
    <citation type="submission" date="2018-11" db="EMBL/GenBank/DDBJ databases">
        <title>Tabrizicola sp. isolated from sediment of alpine lake.</title>
        <authorList>
            <person name="Liu Z."/>
        </authorList>
    </citation>
    <scope>NUCLEOTIDE SEQUENCE [LARGE SCALE GENOMIC DNA]</scope>
    <source>
        <strain evidence="2 3">DRYC-M-16</strain>
    </source>
</reference>
<gene>
    <name evidence="2" type="ORF">EEB11_01680</name>
</gene>
<dbReference type="Gene3D" id="3.30.2000.30">
    <property type="match status" value="1"/>
</dbReference>
<feature type="signal peptide" evidence="1">
    <location>
        <begin position="1"/>
        <end position="24"/>
    </location>
</feature>
<proteinExistence type="predicted"/>
<comment type="caution">
    <text evidence="2">The sequence shown here is derived from an EMBL/GenBank/DDBJ whole genome shotgun (WGS) entry which is preliminary data.</text>
</comment>
<protein>
    <submittedName>
        <fullName evidence="2">DUF3168 domain-containing protein</fullName>
    </submittedName>
</protein>
<dbReference type="RefSeq" id="WP_135428672.1">
    <property type="nucleotide sequence ID" value="NZ_RPEM01000001.1"/>
</dbReference>